<dbReference type="EMBL" id="JADRCQ010000001">
    <property type="protein sequence ID" value="MBK5071600.1"/>
    <property type="molecule type" value="Genomic_DNA"/>
</dbReference>
<evidence type="ECO:0000313" key="2">
    <source>
        <dbReference type="EMBL" id="MBK5174909.1"/>
    </source>
</evidence>
<evidence type="ECO:0000313" key="4">
    <source>
        <dbReference type="Proteomes" id="UP001296969"/>
    </source>
</evidence>
<gene>
    <name evidence="2" type="ORF">I2492_01045</name>
    <name evidence="1" type="ORF">I2493_01045</name>
</gene>
<dbReference type="Proteomes" id="UP001296969">
    <property type="component" value="Unassembled WGS sequence"/>
</dbReference>
<accession>A0A9D7AF97</accession>
<dbReference type="AlphaFoldDB" id="A0A9D7AF97"/>
<keyword evidence="4" id="KW-1185">Reference proteome</keyword>
<organism evidence="2 3">
    <name type="scientific">Limnobaculum xujianqingii</name>
    <dbReference type="NCBI Taxonomy" id="2738837"/>
    <lineage>
        <taxon>Bacteria</taxon>
        <taxon>Pseudomonadati</taxon>
        <taxon>Pseudomonadota</taxon>
        <taxon>Gammaproteobacteria</taxon>
        <taxon>Enterobacterales</taxon>
        <taxon>Budviciaceae</taxon>
        <taxon>Limnobaculum</taxon>
    </lineage>
</organism>
<proteinExistence type="predicted"/>
<dbReference type="RefSeq" id="WP_228396936.1">
    <property type="nucleotide sequence ID" value="NZ_JADRCP010000001.1"/>
</dbReference>
<dbReference type="Proteomes" id="UP000807542">
    <property type="component" value="Unassembled WGS sequence"/>
</dbReference>
<name>A0A9D7AF97_9GAMM</name>
<dbReference type="EMBL" id="JADRCP010000001">
    <property type="protein sequence ID" value="MBK5174909.1"/>
    <property type="molecule type" value="Genomic_DNA"/>
</dbReference>
<dbReference type="PROSITE" id="PS51257">
    <property type="entry name" value="PROKAR_LIPOPROTEIN"/>
    <property type="match status" value="1"/>
</dbReference>
<evidence type="ECO:0000313" key="1">
    <source>
        <dbReference type="EMBL" id="MBK5071600.1"/>
    </source>
</evidence>
<comment type="caution">
    <text evidence="2">The sequence shown here is derived from an EMBL/GenBank/DDBJ whole genome shotgun (WGS) entry which is preliminary data.</text>
</comment>
<protein>
    <submittedName>
        <fullName evidence="2">Uncharacterized protein</fullName>
    </submittedName>
</protein>
<reference evidence="2 4" key="1">
    <citation type="submission" date="2020-11" db="EMBL/GenBank/DDBJ databases">
        <title>Insectihabitans protaetiae gen. nov. sp. nov. and Insectihabitans allomyrinae sp. nov., isolated from larvae of Protaetia brevitarsis seulensis and Allomyrina dichotoma, respectively.</title>
        <authorList>
            <person name="Lee S.D."/>
            <person name="Byeon Y.-S."/>
            <person name="Kim S.-M."/>
            <person name="Yang H.L."/>
            <person name="Kim I.S."/>
        </authorList>
    </citation>
    <scope>NUCLEOTIDE SEQUENCE</scope>
    <source>
        <strain evidence="2">CWB-B4</strain>
        <strain evidence="1 4">CWB-B43</strain>
    </source>
</reference>
<evidence type="ECO:0000313" key="3">
    <source>
        <dbReference type="Proteomes" id="UP000807542"/>
    </source>
</evidence>
<sequence length="211" mass="23332">MTIFSKIALSTVTALSVISLTACDSPKDASEKNFGVALSQYLEKKGQLCLNNKKWPVDISEMDISMQKNLPSGRVSQMAALESVGLVKSEDMSVQGTGFNQGVTLKIKRYTLSDAAKPYLHEESRLCWGQRALEKVVKWEGPIVLGDYQEVKVTYLYKIDNAADWASKPEIQNTFPAIKNAIDGAGTRETTHVLKLTNNGWEAKGLNSDWK</sequence>